<dbReference type="AlphaFoldDB" id="A0A9X5I3Z3"/>
<sequence>MWQYLIVITPLGLLYGSAGRFLSPENLVGRSGTSFPPSAATLSGLFASTYSSAELQSLILAGPFWANSNEPQNFYVPTPFTYLVDNSKIQQQLDWHAEARQWLTSNGTQPTGKFTKETWMAIAHWQQPQQVSPNPWKYLPHLHPQLKLDERKVNTDSNGSLFLENAVQMPPDTCLIYLSNIPLRDGWYRFGGEGHMVDVRSVPLSPTTQQLLSQPVGDRFALITPAVWGSTRLSYREPMVYERNELQPAWNLAALLTERPQPWRYRLGGTGNTKRLSRGRYAVPAGSVYILDTPITQSWQDWSEAWFPTEAYSFKRWGCGLALPLPPAIALQNLSGAA</sequence>
<evidence type="ECO:0000313" key="2">
    <source>
        <dbReference type="Proteomes" id="UP000031532"/>
    </source>
</evidence>
<comment type="caution">
    <text evidence="1">The sequence shown here is derived from an EMBL/GenBank/DDBJ whole genome shotgun (WGS) entry which is preliminary data.</text>
</comment>
<dbReference type="Pfam" id="PF09700">
    <property type="entry name" value="Cas_Cmr3"/>
    <property type="match status" value="1"/>
</dbReference>
<keyword evidence="2" id="KW-1185">Reference proteome</keyword>
<name>A0A9X5I3Z3_9CYAN</name>
<reference evidence="1 2" key="1">
    <citation type="journal article" date="2015" name="Genome Announc.">
        <title>Draft Genome Sequence of the Terrestrial Cyanobacterium Scytonema millei VB511283, Isolated from Eastern India.</title>
        <authorList>
            <person name="Sen D."/>
            <person name="Chandrababunaidu M.M."/>
            <person name="Singh D."/>
            <person name="Sanghi N."/>
            <person name="Ghorai A."/>
            <person name="Mishra G.P."/>
            <person name="Madduluri M."/>
            <person name="Adhikary S.P."/>
            <person name="Tripathy S."/>
        </authorList>
    </citation>
    <scope>NUCLEOTIDE SEQUENCE [LARGE SCALE GENOMIC DNA]</scope>
    <source>
        <strain evidence="1 2">VB511283</strain>
    </source>
</reference>
<accession>A0A9X5I3Z3</accession>
<dbReference type="InterPro" id="IPR019117">
    <property type="entry name" value="CRISPR-assoc_protein_Cmr3"/>
</dbReference>
<dbReference type="OrthoDB" id="442795at2"/>
<dbReference type="EMBL" id="JTJC03000001">
    <property type="protein sequence ID" value="NHC34321.1"/>
    <property type="molecule type" value="Genomic_DNA"/>
</dbReference>
<proteinExistence type="predicted"/>
<protein>
    <submittedName>
        <fullName evidence="1">CRISPR-associated protein Cmr3</fullName>
    </submittedName>
</protein>
<evidence type="ECO:0000313" key="1">
    <source>
        <dbReference type="EMBL" id="NHC34321.1"/>
    </source>
</evidence>
<gene>
    <name evidence="1" type="ORF">QH73_0006550</name>
</gene>
<organism evidence="1 2">
    <name type="scientific">Scytonema millei VB511283</name>
    <dbReference type="NCBI Taxonomy" id="1245923"/>
    <lineage>
        <taxon>Bacteria</taxon>
        <taxon>Bacillati</taxon>
        <taxon>Cyanobacteriota</taxon>
        <taxon>Cyanophyceae</taxon>
        <taxon>Nostocales</taxon>
        <taxon>Scytonemataceae</taxon>
        <taxon>Scytonema</taxon>
    </lineage>
</organism>
<dbReference type="Proteomes" id="UP000031532">
    <property type="component" value="Unassembled WGS sequence"/>
</dbReference>